<dbReference type="EMBL" id="PSPG01000011">
    <property type="protein sequence ID" value="PXF21156.1"/>
    <property type="molecule type" value="Genomic_DNA"/>
</dbReference>
<evidence type="ECO:0000313" key="1">
    <source>
        <dbReference type="EMBL" id="PXF21156.1"/>
    </source>
</evidence>
<gene>
    <name evidence="1" type="ORF">CXX69_05220</name>
</gene>
<evidence type="ECO:0000313" key="2">
    <source>
        <dbReference type="Proteomes" id="UP000248161"/>
    </source>
</evidence>
<protein>
    <submittedName>
        <fullName evidence="1">Uncharacterized protein</fullName>
    </submittedName>
</protein>
<dbReference type="AlphaFoldDB" id="A0A2V3HQH2"/>
<name>A0A2V3HQH2_9ARCH</name>
<organism evidence="1 2">
    <name type="scientific">Candidatus Thalassarchaeum betae</name>
    <dbReference type="NCBI Taxonomy" id="2599289"/>
    <lineage>
        <taxon>Archaea</taxon>
        <taxon>Methanobacteriati</taxon>
        <taxon>Thermoplasmatota</taxon>
        <taxon>Candidatus Poseidoniia</taxon>
        <taxon>Candidatus Poseidoniales</taxon>
        <taxon>Candidatus Thalassarchaeaceae</taxon>
        <taxon>Candidatus Thalassarchaeum</taxon>
    </lineage>
</organism>
<dbReference type="Proteomes" id="UP000248161">
    <property type="component" value="Unassembled WGS sequence"/>
</dbReference>
<proteinExistence type="predicted"/>
<reference evidence="1 2" key="1">
    <citation type="journal article" date="2015" name="Nat. Commun.">
        <title>Genomic and transcriptomic evidence for scavenging of diverse organic compounds by widespread deep-sea archaea.</title>
        <authorList>
            <person name="Li M."/>
            <person name="Baker B.J."/>
            <person name="Anantharaman K."/>
            <person name="Jain S."/>
            <person name="Breier J.A."/>
            <person name="Dick G.J."/>
        </authorList>
    </citation>
    <scope>NUCLEOTIDE SEQUENCE [LARGE SCALE GENOMIC DNA]</scope>
    <source>
        <strain evidence="1">Cayman_51_deep</strain>
    </source>
</reference>
<accession>A0A2V3HQH2</accession>
<comment type="caution">
    <text evidence="1">The sequence shown here is derived from an EMBL/GenBank/DDBJ whole genome shotgun (WGS) entry which is preliminary data.</text>
</comment>
<sequence length="64" mass="7814">MLRVTLRYEIDDYAENKHSKILKNYSRNIDRSVAVKYQPEQIMFSREQWHRFAKNDDAHEEQGN</sequence>